<dbReference type="HOGENOM" id="CLU_148482_0_0_9"/>
<keyword evidence="2" id="KW-0812">Transmembrane</keyword>
<dbReference type="AlphaFoldDB" id="A0A0B6AS91"/>
<evidence type="ECO:0000313" key="3">
    <source>
        <dbReference type="EMBL" id="AJI23967.1"/>
    </source>
</evidence>
<feature type="transmembrane region" description="Helical" evidence="2">
    <location>
        <begin position="32"/>
        <end position="54"/>
    </location>
</feature>
<dbReference type="Proteomes" id="UP000031829">
    <property type="component" value="Chromosome"/>
</dbReference>
<sequence>MRRPFVKPLVYGLIGLGVIGFAFTLITDPAVLLRQAGYIFLFIILFYLVYRFILRPSQTKGQDRGYVRAVKQSKLRQKEKERGSNKVDMHTYRSSNKRPVSKSTKPLKKKKNNSHLTVIEGKKGKKKNRAFF</sequence>
<feature type="compositionally biased region" description="Basic residues" evidence="1">
    <location>
        <begin position="123"/>
        <end position="132"/>
    </location>
</feature>
<reference evidence="3 4" key="1">
    <citation type="journal article" date="2015" name="Genome Announc.">
        <title>Complete genome sequences for 35 biothreat assay-relevant bacillus species.</title>
        <authorList>
            <person name="Johnson S.L."/>
            <person name="Daligault H.E."/>
            <person name="Davenport K.W."/>
            <person name="Jaissle J."/>
            <person name="Frey K.G."/>
            <person name="Ladner J.T."/>
            <person name="Broomall S.M."/>
            <person name="Bishop-Lilly K.A."/>
            <person name="Bruce D.C."/>
            <person name="Gibbons H.S."/>
            <person name="Coyne S.R."/>
            <person name="Lo C.C."/>
            <person name="Meincke L."/>
            <person name="Munk A.C."/>
            <person name="Koroleva G.I."/>
            <person name="Rosenzweig C.N."/>
            <person name="Palacios G.F."/>
            <person name="Redden C.L."/>
            <person name="Minogue T.D."/>
            <person name="Chain P.S."/>
        </authorList>
    </citation>
    <scope>NUCLEOTIDE SEQUENCE [LARGE SCALE GENOMIC DNA]</scope>
    <source>
        <strain evidence="4">ATCC 14581 / DSM 32 / JCM 2506 / NBRC 15308 / NCIMB 9376 / NCTC 10342 / NRRL B-14308 / VKM B-512</strain>
    </source>
</reference>
<evidence type="ECO:0000313" key="4">
    <source>
        <dbReference type="Proteomes" id="UP000031829"/>
    </source>
</evidence>
<feature type="transmembrane region" description="Helical" evidence="2">
    <location>
        <begin position="9"/>
        <end position="26"/>
    </location>
</feature>
<keyword evidence="2" id="KW-0472">Membrane</keyword>
<dbReference type="EMBL" id="CP009920">
    <property type="protein sequence ID" value="AJI23967.1"/>
    <property type="molecule type" value="Genomic_DNA"/>
</dbReference>
<gene>
    <name evidence="3" type="ORF">BG04_1394</name>
</gene>
<dbReference type="RefSeq" id="WP_013059160.1">
    <property type="nucleotide sequence ID" value="NZ_BCVB01000001.1"/>
</dbReference>
<dbReference type="KEGG" id="bmeg:BG04_1394"/>
<dbReference type="NCBIfam" id="NF041554">
    <property type="entry name" value="SA1362_fam"/>
    <property type="match status" value="1"/>
</dbReference>
<evidence type="ECO:0000256" key="2">
    <source>
        <dbReference type="SAM" id="Phobius"/>
    </source>
</evidence>
<accession>A0A0B6AS91</accession>
<evidence type="ECO:0008006" key="5">
    <source>
        <dbReference type="Google" id="ProtNLM"/>
    </source>
</evidence>
<evidence type="ECO:0000256" key="1">
    <source>
        <dbReference type="SAM" id="MobiDB-lite"/>
    </source>
</evidence>
<protein>
    <recommendedName>
        <fullName evidence="5">YqhP</fullName>
    </recommendedName>
</protein>
<organism evidence="3 4">
    <name type="scientific">Priestia megaterium (strain ATCC 14581 / DSM 32 / CCUG 1817 / JCM 2506 / NBRC 15308 / NCIMB 9376 / NCTC 10342 / NRRL B-14308 / VKM B-512 / Ford 19)</name>
    <name type="common">Bacillus megaterium</name>
    <dbReference type="NCBI Taxonomy" id="1348623"/>
    <lineage>
        <taxon>Bacteria</taxon>
        <taxon>Bacillati</taxon>
        <taxon>Bacillota</taxon>
        <taxon>Bacilli</taxon>
        <taxon>Bacillales</taxon>
        <taxon>Bacillaceae</taxon>
        <taxon>Priestia</taxon>
    </lineage>
</organism>
<keyword evidence="2" id="KW-1133">Transmembrane helix</keyword>
<feature type="compositionally biased region" description="Basic and acidic residues" evidence="1">
    <location>
        <begin position="76"/>
        <end position="91"/>
    </location>
</feature>
<feature type="compositionally biased region" description="Basic residues" evidence="1">
    <location>
        <begin position="95"/>
        <end position="113"/>
    </location>
</feature>
<feature type="region of interest" description="Disordered" evidence="1">
    <location>
        <begin position="59"/>
        <end position="132"/>
    </location>
</feature>
<proteinExistence type="predicted"/>
<name>A0A0B6AS91_PRIM2</name>
<dbReference type="InterPro" id="IPR048110">
    <property type="entry name" value="SA1362/YqhP-like"/>
</dbReference>
<dbReference type="GeneID" id="93644869"/>